<dbReference type="EMBL" id="MU866215">
    <property type="protein sequence ID" value="KAK4175929.1"/>
    <property type="molecule type" value="Genomic_DNA"/>
</dbReference>
<keyword evidence="1" id="KW-0472">Membrane</keyword>
<accession>A0AAN7A796</accession>
<feature type="transmembrane region" description="Helical" evidence="1">
    <location>
        <begin position="7"/>
        <end position="27"/>
    </location>
</feature>
<evidence type="ECO:0000313" key="3">
    <source>
        <dbReference type="Proteomes" id="UP001302321"/>
    </source>
</evidence>
<protein>
    <submittedName>
        <fullName evidence="2">Uncharacterized protein</fullName>
    </submittedName>
</protein>
<dbReference type="Proteomes" id="UP001302321">
    <property type="component" value="Unassembled WGS sequence"/>
</dbReference>
<comment type="caution">
    <text evidence="2">The sequence shown here is derived from an EMBL/GenBank/DDBJ whole genome shotgun (WGS) entry which is preliminary data.</text>
</comment>
<dbReference type="AlphaFoldDB" id="A0AAN7A796"/>
<evidence type="ECO:0000313" key="2">
    <source>
        <dbReference type="EMBL" id="KAK4175929.1"/>
    </source>
</evidence>
<name>A0AAN7A796_9PEZI</name>
<sequence>MTSPIQWHNYIVMYIFLMPIVFLFLPIRTNSELGPHSFPESPDEIVEGRTPRPVVSDPTYCARLQPPPLHLHRLHSARIPLQNLPPITTTLETTLFPRFSTLHPDFFSNIADLYSHPFHILLSQLQTNSPYQWNPPPPPLSPVFAQPDPDLFIPAEGYSSLFEIYFEEAMEERRCLGIWVVIPPHDEGVVLDVDTLKAVWHYGLDRLPEYPCESWVLLQVVLEKELAKWERGEYYFNEERMSVQRRGWTQLGLEETIAVWEGLLRAIESGGARKEKWDEPLSFGEDDIQRYEISLFAKGFLSRAKRPRFNFIGSGITVFLPESWAEVYGAEGETSKRRKTSHWGEEEPGWPTLVFPSVDELPTTSDDPKVPEYLKRPHADSMMVDRRTRVYILPWDLDYHGGARLYGGSNQVIDEAMIFDQACPWGPGRTPRLVEILRHWNALVESGPWRANSDGVAEDLMWFIDNKENAKLTWR</sequence>
<keyword evidence="3" id="KW-1185">Reference proteome</keyword>
<organism evidence="2 3">
    <name type="scientific">Triangularia setosa</name>
    <dbReference type="NCBI Taxonomy" id="2587417"/>
    <lineage>
        <taxon>Eukaryota</taxon>
        <taxon>Fungi</taxon>
        <taxon>Dikarya</taxon>
        <taxon>Ascomycota</taxon>
        <taxon>Pezizomycotina</taxon>
        <taxon>Sordariomycetes</taxon>
        <taxon>Sordariomycetidae</taxon>
        <taxon>Sordariales</taxon>
        <taxon>Podosporaceae</taxon>
        <taxon>Triangularia</taxon>
    </lineage>
</organism>
<keyword evidence="1" id="KW-1133">Transmembrane helix</keyword>
<reference evidence="2" key="2">
    <citation type="submission" date="2023-05" db="EMBL/GenBank/DDBJ databases">
        <authorList>
            <consortium name="Lawrence Berkeley National Laboratory"/>
            <person name="Steindorff A."/>
            <person name="Hensen N."/>
            <person name="Bonometti L."/>
            <person name="Westerberg I."/>
            <person name="Brannstrom I.O."/>
            <person name="Guillou S."/>
            <person name="Cros-Aarteil S."/>
            <person name="Calhoun S."/>
            <person name="Haridas S."/>
            <person name="Kuo A."/>
            <person name="Mondo S."/>
            <person name="Pangilinan J."/>
            <person name="Riley R."/>
            <person name="Labutti K."/>
            <person name="Andreopoulos B."/>
            <person name="Lipzen A."/>
            <person name="Chen C."/>
            <person name="Yanf M."/>
            <person name="Daum C."/>
            <person name="Ng V."/>
            <person name="Clum A."/>
            <person name="Ohm R."/>
            <person name="Martin F."/>
            <person name="Silar P."/>
            <person name="Natvig D."/>
            <person name="Lalanne C."/>
            <person name="Gautier V."/>
            <person name="Ament-Velasquez S.L."/>
            <person name="Kruys A."/>
            <person name="Hutchinson M.I."/>
            <person name="Powell A.J."/>
            <person name="Barry K."/>
            <person name="Miller A.N."/>
            <person name="Grigoriev I.V."/>
            <person name="Debuchy R."/>
            <person name="Gladieux P."/>
            <person name="Thoren M.H."/>
            <person name="Johannesson H."/>
        </authorList>
    </citation>
    <scope>NUCLEOTIDE SEQUENCE</scope>
    <source>
        <strain evidence="2">CBS 892.96</strain>
    </source>
</reference>
<evidence type="ECO:0000256" key="1">
    <source>
        <dbReference type="SAM" id="Phobius"/>
    </source>
</evidence>
<reference evidence="2" key="1">
    <citation type="journal article" date="2023" name="Mol. Phylogenet. Evol.">
        <title>Genome-scale phylogeny and comparative genomics of the fungal order Sordariales.</title>
        <authorList>
            <person name="Hensen N."/>
            <person name="Bonometti L."/>
            <person name="Westerberg I."/>
            <person name="Brannstrom I.O."/>
            <person name="Guillou S."/>
            <person name="Cros-Aarteil S."/>
            <person name="Calhoun S."/>
            <person name="Haridas S."/>
            <person name="Kuo A."/>
            <person name="Mondo S."/>
            <person name="Pangilinan J."/>
            <person name="Riley R."/>
            <person name="LaButti K."/>
            <person name="Andreopoulos B."/>
            <person name="Lipzen A."/>
            <person name="Chen C."/>
            <person name="Yan M."/>
            <person name="Daum C."/>
            <person name="Ng V."/>
            <person name="Clum A."/>
            <person name="Steindorff A."/>
            <person name="Ohm R.A."/>
            <person name="Martin F."/>
            <person name="Silar P."/>
            <person name="Natvig D.O."/>
            <person name="Lalanne C."/>
            <person name="Gautier V."/>
            <person name="Ament-Velasquez S.L."/>
            <person name="Kruys A."/>
            <person name="Hutchinson M.I."/>
            <person name="Powell A.J."/>
            <person name="Barry K."/>
            <person name="Miller A.N."/>
            <person name="Grigoriev I.V."/>
            <person name="Debuchy R."/>
            <person name="Gladieux P."/>
            <person name="Hiltunen Thoren M."/>
            <person name="Johannesson H."/>
        </authorList>
    </citation>
    <scope>NUCLEOTIDE SEQUENCE</scope>
    <source>
        <strain evidence="2">CBS 892.96</strain>
    </source>
</reference>
<keyword evidence="1" id="KW-0812">Transmembrane</keyword>
<proteinExistence type="predicted"/>
<gene>
    <name evidence="2" type="ORF">QBC36DRAFT_353534</name>
</gene>